<dbReference type="SUPFAM" id="SSF47364">
    <property type="entry name" value="Domain of the SRP/SRP receptor G-proteins"/>
    <property type="match status" value="1"/>
</dbReference>
<dbReference type="Gene3D" id="3.30.450.60">
    <property type="match status" value="1"/>
</dbReference>
<evidence type="ECO:0000313" key="13">
    <source>
        <dbReference type="Proteomes" id="UP001626550"/>
    </source>
</evidence>
<dbReference type="EMBL" id="JBJKFK010000889">
    <property type="protein sequence ID" value="KAL3314851.1"/>
    <property type="molecule type" value="Genomic_DNA"/>
</dbReference>
<evidence type="ECO:0000256" key="5">
    <source>
        <dbReference type="ARBA" id="ARBA00023134"/>
    </source>
</evidence>
<dbReference type="InterPro" id="IPR011012">
    <property type="entry name" value="Longin-like_dom_sf"/>
</dbReference>
<keyword evidence="6" id="KW-0472">Membrane</keyword>
<dbReference type="PANTHER" id="PTHR43134:SF1">
    <property type="entry name" value="SIGNAL RECOGNITION PARTICLE RECEPTOR SUBUNIT ALPHA"/>
    <property type="match status" value="1"/>
</dbReference>
<dbReference type="Pfam" id="PF02881">
    <property type="entry name" value="SRP54_N"/>
    <property type="match status" value="1"/>
</dbReference>
<dbReference type="InterPro" id="IPR042101">
    <property type="entry name" value="SRP54_N_sf"/>
</dbReference>
<evidence type="ECO:0000259" key="10">
    <source>
        <dbReference type="SMART" id="SM00962"/>
    </source>
</evidence>
<reference evidence="12 13" key="1">
    <citation type="submission" date="2024-11" db="EMBL/GenBank/DDBJ databases">
        <title>Adaptive evolution of stress response genes in parasites aligns with host niche diversity.</title>
        <authorList>
            <person name="Hahn C."/>
            <person name="Resl P."/>
        </authorList>
    </citation>
    <scope>NUCLEOTIDE SEQUENCE [LARGE SCALE GENOMIC DNA]</scope>
    <source>
        <strain evidence="12">EGGRZ-B1_66</strain>
        <tissue evidence="12">Body</tissue>
    </source>
</reference>
<dbReference type="AlphaFoldDB" id="A0ABD2Q5I1"/>
<evidence type="ECO:0000256" key="1">
    <source>
        <dbReference type="ARBA" id="ARBA00004586"/>
    </source>
</evidence>
<dbReference type="Pfam" id="PF00448">
    <property type="entry name" value="SRP54"/>
    <property type="match status" value="1"/>
</dbReference>
<dbReference type="SMART" id="SM00963">
    <property type="entry name" value="SRP54_N"/>
    <property type="match status" value="1"/>
</dbReference>
<keyword evidence="13" id="KW-1185">Reference proteome</keyword>
<dbReference type="Gene3D" id="1.20.120.140">
    <property type="entry name" value="Signal recognition particle SRP54, nucleotide-binding domain"/>
    <property type="match status" value="1"/>
</dbReference>
<keyword evidence="4" id="KW-0256">Endoplasmic reticulum</keyword>
<comment type="similarity">
    <text evidence="2">Belongs to the GTP-binding SRP family.</text>
</comment>
<dbReference type="Gene3D" id="3.40.50.300">
    <property type="entry name" value="P-loop containing nucleotide triphosphate hydrolases"/>
    <property type="match status" value="1"/>
</dbReference>
<keyword evidence="3" id="KW-0547">Nucleotide-binding</keyword>
<evidence type="ECO:0000256" key="4">
    <source>
        <dbReference type="ARBA" id="ARBA00022824"/>
    </source>
</evidence>
<dbReference type="GO" id="GO:0005789">
    <property type="term" value="C:endoplasmic reticulum membrane"/>
    <property type="evidence" value="ECO:0007669"/>
    <property type="project" value="UniProtKB-SubCell"/>
</dbReference>
<organism evidence="12 13">
    <name type="scientific">Cichlidogyrus casuarinus</name>
    <dbReference type="NCBI Taxonomy" id="1844966"/>
    <lineage>
        <taxon>Eukaryota</taxon>
        <taxon>Metazoa</taxon>
        <taxon>Spiralia</taxon>
        <taxon>Lophotrochozoa</taxon>
        <taxon>Platyhelminthes</taxon>
        <taxon>Monogenea</taxon>
        <taxon>Monopisthocotylea</taxon>
        <taxon>Dactylogyridea</taxon>
        <taxon>Ancyrocephalidae</taxon>
        <taxon>Cichlidogyrus</taxon>
    </lineage>
</organism>
<feature type="compositionally biased region" description="Acidic residues" evidence="9">
    <location>
        <begin position="294"/>
        <end position="309"/>
    </location>
</feature>
<dbReference type="SUPFAM" id="SSF52540">
    <property type="entry name" value="P-loop containing nucleoside triphosphate hydrolases"/>
    <property type="match status" value="1"/>
</dbReference>
<dbReference type="InterPro" id="IPR000897">
    <property type="entry name" value="SRP54_GTPase_dom"/>
</dbReference>
<accession>A0ABD2Q5I1</accession>
<dbReference type="Pfam" id="PF04086">
    <property type="entry name" value="SRP-alpha_N"/>
    <property type="match status" value="1"/>
</dbReference>
<evidence type="ECO:0000256" key="8">
    <source>
        <dbReference type="ARBA" id="ARBA00029433"/>
    </source>
</evidence>
<feature type="domain" description="Signal recognition particle SRP54 helical bundle" evidence="11">
    <location>
        <begin position="327"/>
        <end position="407"/>
    </location>
</feature>
<dbReference type="SMART" id="SM00962">
    <property type="entry name" value="SRP54"/>
    <property type="match status" value="1"/>
</dbReference>
<gene>
    <name evidence="12" type="ORF">Ciccas_006518</name>
</gene>
<evidence type="ECO:0000313" key="12">
    <source>
        <dbReference type="EMBL" id="KAL3314851.1"/>
    </source>
</evidence>
<keyword evidence="5" id="KW-0342">GTP-binding</keyword>
<evidence type="ECO:0000259" key="11">
    <source>
        <dbReference type="SMART" id="SM00963"/>
    </source>
</evidence>
<dbReference type="InterPro" id="IPR036225">
    <property type="entry name" value="SRP/SRP_N"/>
</dbReference>
<dbReference type="InterPro" id="IPR007222">
    <property type="entry name" value="Sig_recog_particle_rcpt_asu_N"/>
</dbReference>
<evidence type="ECO:0000256" key="3">
    <source>
        <dbReference type="ARBA" id="ARBA00022741"/>
    </source>
</evidence>
<feature type="region of interest" description="Disordered" evidence="9">
    <location>
        <begin position="287"/>
        <end position="309"/>
    </location>
</feature>
<dbReference type="InterPro" id="IPR027417">
    <property type="entry name" value="P-loop_NTPase"/>
</dbReference>
<dbReference type="PANTHER" id="PTHR43134">
    <property type="entry name" value="SIGNAL RECOGNITION PARTICLE RECEPTOR SUBUNIT ALPHA"/>
    <property type="match status" value="1"/>
</dbReference>
<dbReference type="CDD" id="cd14826">
    <property type="entry name" value="SR_alpha_SRX"/>
    <property type="match status" value="1"/>
</dbReference>
<proteinExistence type="inferred from homology"/>
<feature type="compositionally biased region" description="Basic and acidic residues" evidence="9">
    <location>
        <begin position="225"/>
        <end position="254"/>
    </location>
</feature>
<evidence type="ECO:0000256" key="9">
    <source>
        <dbReference type="SAM" id="MobiDB-lite"/>
    </source>
</evidence>
<feature type="domain" description="SRP54-type proteins GTP-binding" evidence="10">
    <location>
        <begin position="428"/>
        <end position="529"/>
    </location>
</feature>
<dbReference type="GO" id="GO:0005525">
    <property type="term" value="F:GTP binding"/>
    <property type="evidence" value="ECO:0007669"/>
    <property type="project" value="UniProtKB-KW"/>
</dbReference>
<dbReference type="Proteomes" id="UP001626550">
    <property type="component" value="Unassembled WGS sequence"/>
</dbReference>
<sequence length="531" mass="60396">MLDFFAILSKGGIVLWYMQATIHAFKEPVDALLASIILNNSKPNNEFVFDSHLIKFHMDNEFELIYIKILKLSYVDKLLTAVELEFRDKYKNELTSKDFGHTFDFEGSFKSILNVVERIDKEDQKSSKPMRQFKDTQKANKTVASMIVNKNAPKQEINATKNTQKFQETISQPIPKQSLDDIKQHDELKLNNGSLKVQQQSDAADQDFVNEDTLQKLANKFNKKSSKDEKRPSKENKKPKEQRKWDGSATKEEAAALDYSAPQNGTNDKQELKLTDSDVQALQQLRGRMQGELNDVEVSSDDDESEEELPDYQLKLKDTEKSNKGGMFSGFFKTLGLSSNGPLTEEQLKPSLEHFRDHLIAKNVASEIATKLCDSVSNSLVGLQLGTFERPQTRVKNAVSDACIRLLSSCRRIDVLRDILDAKEKKRPYTIVFCGVNGVGKSTNLAKIAFWLTEKNMRVLVAACDTFRSGAVEQLRTHVQRLNYIHPSDRLDKLPMVELYEKGYGRDPASIAMSAINHGQHFLFPFYFNRS</sequence>
<comment type="subcellular location">
    <subcellularLocation>
        <location evidence="8">Endomembrane system</location>
        <topology evidence="8">Peripheral membrane protein</topology>
        <orientation evidence="8">Cytoplasmic side</orientation>
    </subcellularLocation>
    <subcellularLocation>
        <location evidence="1">Endoplasmic reticulum membrane</location>
    </subcellularLocation>
</comment>
<evidence type="ECO:0000256" key="7">
    <source>
        <dbReference type="ARBA" id="ARBA00023170"/>
    </source>
</evidence>
<dbReference type="SUPFAM" id="SSF64356">
    <property type="entry name" value="SNARE-like"/>
    <property type="match status" value="1"/>
</dbReference>
<protein>
    <recommendedName>
        <fullName evidence="14">SRP54-type proteins GTP-binding domain-containing protein</fullName>
    </recommendedName>
</protein>
<comment type="caution">
    <text evidence="12">The sequence shown here is derived from an EMBL/GenBank/DDBJ whole genome shotgun (WGS) entry which is preliminary data.</text>
</comment>
<feature type="region of interest" description="Disordered" evidence="9">
    <location>
        <begin position="219"/>
        <end position="274"/>
    </location>
</feature>
<keyword evidence="7" id="KW-0675">Receptor</keyword>
<evidence type="ECO:0000256" key="2">
    <source>
        <dbReference type="ARBA" id="ARBA00008531"/>
    </source>
</evidence>
<dbReference type="InterPro" id="IPR013822">
    <property type="entry name" value="Signal_recog_particl_SRP54_hlx"/>
</dbReference>
<evidence type="ECO:0000256" key="6">
    <source>
        <dbReference type="ARBA" id="ARBA00023136"/>
    </source>
</evidence>
<name>A0ABD2Q5I1_9PLAT</name>
<evidence type="ECO:0008006" key="14">
    <source>
        <dbReference type="Google" id="ProtNLM"/>
    </source>
</evidence>